<dbReference type="PANTHER" id="PTHR42872:SF6">
    <property type="entry name" value="PROTEIN-GLUTAMATE METHYLESTERASE_PROTEIN-GLUTAMINE GLUTAMINASE"/>
    <property type="match status" value="1"/>
</dbReference>
<dbReference type="SUPFAM" id="SSF52738">
    <property type="entry name" value="Methylesterase CheB, C-terminal domain"/>
    <property type="match status" value="1"/>
</dbReference>
<evidence type="ECO:0000259" key="5">
    <source>
        <dbReference type="PROSITE" id="PS50122"/>
    </source>
</evidence>
<dbReference type="Gene3D" id="3.40.50.180">
    <property type="entry name" value="Methylesterase CheB, C-terminal domain"/>
    <property type="match status" value="1"/>
</dbReference>
<dbReference type="Proteomes" id="UP000265411">
    <property type="component" value="Unassembled WGS sequence"/>
</dbReference>
<dbReference type="InterPro" id="IPR000673">
    <property type="entry name" value="Sig_transdc_resp-reg_Me-estase"/>
</dbReference>
<evidence type="ECO:0000256" key="1">
    <source>
        <dbReference type="ARBA" id="ARBA00022801"/>
    </source>
</evidence>
<proteinExistence type="predicted"/>
<evidence type="ECO:0000256" key="3">
    <source>
        <dbReference type="ARBA" id="ARBA00048267"/>
    </source>
</evidence>
<dbReference type="GO" id="GO:0000156">
    <property type="term" value="F:phosphorelay response regulator activity"/>
    <property type="evidence" value="ECO:0007669"/>
    <property type="project" value="InterPro"/>
</dbReference>
<evidence type="ECO:0000256" key="2">
    <source>
        <dbReference type="ARBA" id="ARBA00039140"/>
    </source>
</evidence>
<dbReference type="EC" id="3.1.1.61" evidence="2"/>
<keyword evidence="4" id="KW-0145">Chemotaxis</keyword>
<protein>
    <recommendedName>
        <fullName evidence="2">protein-glutamate methylesterase</fullName>
        <ecNumber evidence="2">3.1.1.61</ecNumber>
    </recommendedName>
</protein>
<organism evidence="6 7">
    <name type="scientific">Pseudomonas abyssi</name>
    <dbReference type="NCBI Taxonomy" id="170540"/>
    <lineage>
        <taxon>Bacteria</taxon>
        <taxon>Pseudomonadati</taxon>
        <taxon>Pseudomonadota</taxon>
        <taxon>Gammaproteobacteria</taxon>
        <taxon>Pseudomonadales</taxon>
        <taxon>Pseudomonadaceae</taxon>
        <taxon>Pseudomonas</taxon>
    </lineage>
</organism>
<evidence type="ECO:0000313" key="6">
    <source>
        <dbReference type="EMBL" id="RGP52904.1"/>
    </source>
</evidence>
<evidence type="ECO:0000256" key="4">
    <source>
        <dbReference type="PROSITE-ProRule" id="PRU00050"/>
    </source>
</evidence>
<evidence type="ECO:0000313" key="7">
    <source>
        <dbReference type="Proteomes" id="UP000265411"/>
    </source>
</evidence>
<dbReference type="InterPro" id="IPR035909">
    <property type="entry name" value="CheB_C"/>
</dbReference>
<feature type="active site" evidence="4">
    <location>
        <position position="261"/>
    </location>
</feature>
<comment type="catalytic activity">
    <reaction evidence="3">
        <text>[protein]-L-glutamate 5-O-methyl ester + H2O = L-glutamyl-[protein] + methanol + H(+)</text>
        <dbReference type="Rhea" id="RHEA:23236"/>
        <dbReference type="Rhea" id="RHEA-COMP:10208"/>
        <dbReference type="Rhea" id="RHEA-COMP:10311"/>
        <dbReference type="ChEBI" id="CHEBI:15377"/>
        <dbReference type="ChEBI" id="CHEBI:15378"/>
        <dbReference type="ChEBI" id="CHEBI:17790"/>
        <dbReference type="ChEBI" id="CHEBI:29973"/>
        <dbReference type="ChEBI" id="CHEBI:82795"/>
        <dbReference type="EC" id="3.1.1.61"/>
    </reaction>
</comment>
<feature type="active site" evidence="4">
    <location>
        <position position="141"/>
    </location>
</feature>
<keyword evidence="1 4" id="KW-0378">Hydrolase</keyword>
<feature type="domain" description="CheB-type methylesterase" evidence="5">
    <location>
        <begin position="129"/>
        <end position="319"/>
    </location>
</feature>
<reference evidence="6 7" key="1">
    <citation type="journal article" date="2018" name="Syst. Appl. Microbiol.">
        <title>Pseudomonas gallaeciensis sp. nov., isolated from crude-oil-contaminated intertidal sand samples after the Prestige oil spill.</title>
        <authorList>
            <person name="Mulet M."/>
            <person name="Sanchez D."/>
            <person name="Rodriguez A.C."/>
            <person name="Nogales B."/>
            <person name="Bosch R."/>
            <person name="Busquets A."/>
            <person name="Gomila M."/>
            <person name="Lalucat J."/>
            <person name="Garcia-Valdes E."/>
        </authorList>
    </citation>
    <scope>NUCLEOTIDE SEQUENCE [LARGE SCALE GENOMIC DNA]</scope>
    <source>
        <strain evidence="6 7">V113</strain>
    </source>
</reference>
<dbReference type="GO" id="GO:0006935">
    <property type="term" value="P:chemotaxis"/>
    <property type="evidence" value="ECO:0007669"/>
    <property type="project" value="UniProtKB-UniRule"/>
</dbReference>
<accession>A0A395QYI0</accession>
<name>A0A395QYI0_9PSED</name>
<comment type="caution">
    <text evidence="6">The sequence shown here is derived from an EMBL/GenBank/DDBJ whole genome shotgun (WGS) entry which is preliminary data.</text>
</comment>
<dbReference type="GO" id="GO:0005737">
    <property type="term" value="C:cytoplasm"/>
    <property type="evidence" value="ECO:0007669"/>
    <property type="project" value="InterPro"/>
</dbReference>
<dbReference type="Pfam" id="PF01339">
    <property type="entry name" value="CheB_methylest"/>
    <property type="match status" value="1"/>
</dbReference>
<dbReference type="AlphaFoldDB" id="A0A395QYI0"/>
<sequence>MRVTDRTAAIALLAGHAGKRRQLAQVLAEFGYAVVFADDPAGLTASELEQVSTDAWLLELAEESPLADWLLEHSSAPVLLGAGEIPKQDSEDYPRWQRRLYGKLLPLLGEPPGGQAPVLPAPLLPAARPQQAPCVWVLGASLGGPAAVKQFLDCLPADLPVAFIYAQHIDAGFEQQLPQILGRQNDWRILNCQPGAHLQAGEVLVAPIARSLGFGADGEVLLSDAPWPGPYRPSIAAVLDAVCDGFGPACGAIIFSGMGEDGVEACGRMRRQGIEVWTQDTASAACATMPGAVQAAGFSHRQGTPEQLAQALQHWLRQEWSALAG</sequence>
<dbReference type="PROSITE" id="PS50122">
    <property type="entry name" value="CHEB"/>
    <property type="match status" value="1"/>
</dbReference>
<keyword evidence="7" id="KW-1185">Reference proteome</keyword>
<dbReference type="GO" id="GO:0008984">
    <property type="term" value="F:protein-glutamate methylesterase activity"/>
    <property type="evidence" value="ECO:0007669"/>
    <property type="project" value="UniProtKB-EC"/>
</dbReference>
<feature type="active site" evidence="4">
    <location>
        <position position="168"/>
    </location>
</feature>
<gene>
    <name evidence="6" type="ORF">ASB58_17920</name>
</gene>
<dbReference type="PANTHER" id="PTHR42872">
    <property type="entry name" value="PROTEIN-GLUTAMATE METHYLESTERASE/PROTEIN-GLUTAMINE GLUTAMINASE"/>
    <property type="match status" value="1"/>
</dbReference>
<dbReference type="EMBL" id="LMAZ01000009">
    <property type="protein sequence ID" value="RGP52904.1"/>
    <property type="molecule type" value="Genomic_DNA"/>
</dbReference>